<evidence type="ECO:0000313" key="2">
    <source>
        <dbReference type="EMBL" id="KAF2677606.1"/>
    </source>
</evidence>
<feature type="region of interest" description="Disordered" evidence="1">
    <location>
        <begin position="1"/>
        <end position="33"/>
    </location>
</feature>
<dbReference type="EMBL" id="MU005621">
    <property type="protein sequence ID" value="KAF2677606.1"/>
    <property type="molecule type" value="Genomic_DNA"/>
</dbReference>
<proteinExistence type="predicted"/>
<sequence>MDAKLPTKPYAVRKPPKDVEIPKVESKPADPKRHSLIKLPGELRNEIYAELFALDEPIEVLDADPDFRPTAQQANPPATDESHKAKCKRNGLAARIPLLLTCRYIYVESSGALYT</sequence>
<reference evidence="2" key="1">
    <citation type="journal article" date="2020" name="Stud. Mycol.">
        <title>101 Dothideomycetes genomes: a test case for predicting lifestyles and emergence of pathogens.</title>
        <authorList>
            <person name="Haridas S."/>
            <person name="Albert R."/>
            <person name="Binder M."/>
            <person name="Bloem J."/>
            <person name="Labutti K."/>
            <person name="Salamov A."/>
            <person name="Andreopoulos B."/>
            <person name="Baker S."/>
            <person name="Barry K."/>
            <person name="Bills G."/>
            <person name="Bluhm B."/>
            <person name="Cannon C."/>
            <person name="Castanera R."/>
            <person name="Culley D."/>
            <person name="Daum C."/>
            <person name="Ezra D."/>
            <person name="Gonzalez J."/>
            <person name="Henrissat B."/>
            <person name="Kuo A."/>
            <person name="Liang C."/>
            <person name="Lipzen A."/>
            <person name="Lutzoni F."/>
            <person name="Magnuson J."/>
            <person name="Mondo S."/>
            <person name="Nolan M."/>
            <person name="Ohm R."/>
            <person name="Pangilinan J."/>
            <person name="Park H.-J."/>
            <person name="Ramirez L."/>
            <person name="Alfaro M."/>
            <person name="Sun H."/>
            <person name="Tritt A."/>
            <person name="Yoshinaga Y."/>
            <person name="Zwiers L.-H."/>
            <person name="Turgeon B."/>
            <person name="Goodwin S."/>
            <person name="Spatafora J."/>
            <person name="Crous P."/>
            <person name="Grigoriev I."/>
        </authorList>
    </citation>
    <scope>NUCLEOTIDE SEQUENCE</scope>
    <source>
        <strain evidence="2">CBS 122367</strain>
    </source>
</reference>
<organism evidence="2 3">
    <name type="scientific">Lentithecium fluviatile CBS 122367</name>
    <dbReference type="NCBI Taxonomy" id="1168545"/>
    <lineage>
        <taxon>Eukaryota</taxon>
        <taxon>Fungi</taxon>
        <taxon>Dikarya</taxon>
        <taxon>Ascomycota</taxon>
        <taxon>Pezizomycotina</taxon>
        <taxon>Dothideomycetes</taxon>
        <taxon>Pleosporomycetidae</taxon>
        <taxon>Pleosporales</taxon>
        <taxon>Massarineae</taxon>
        <taxon>Lentitheciaceae</taxon>
        <taxon>Lentithecium</taxon>
    </lineage>
</organism>
<evidence type="ECO:0000256" key="1">
    <source>
        <dbReference type="SAM" id="MobiDB-lite"/>
    </source>
</evidence>
<dbReference type="AlphaFoldDB" id="A0A6G1IH99"/>
<accession>A0A6G1IH99</accession>
<keyword evidence="3" id="KW-1185">Reference proteome</keyword>
<evidence type="ECO:0000313" key="3">
    <source>
        <dbReference type="Proteomes" id="UP000799291"/>
    </source>
</evidence>
<name>A0A6G1IH99_9PLEO</name>
<feature type="compositionally biased region" description="Basic and acidic residues" evidence="1">
    <location>
        <begin position="15"/>
        <end position="33"/>
    </location>
</feature>
<gene>
    <name evidence="2" type="ORF">K458DRAFT_395874</name>
</gene>
<feature type="region of interest" description="Disordered" evidence="1">
    <location>
        <begin position="66"/>
        <end position="86"/>
    </location>
</feature>
<dbReference type="Proteomes" id="UP000799291">
    <property type="component" value="Unassembled WGS sequence"/>
</dbReference>
<protein>
    <submittedName>
        <fullName evidence="2">Uncharacterized protein</fullName>
    </submittedName>
</protein>
<dbReference type="OrthoDB" id="3801356at2759"/>